<accession>A0A1I6BP06</accession>
<name>A0A1I6BP06_HYMAR</name>
<evidence type="ECO:0000313" key="1">
    <source>
        <dbReference type="EMBL" id="SFQ82643.1"/>
    </source>
</evidence>
<organism evidence="1 2">
    <name type="scientific">Hymenobacter arizonensis</name>
    <name type="common">Siccationidurans arizonensis</name>
    <dbReference type="NCBI Taxonomy" id="1227077"/>
    <lineage>
        <taxon>Bacteria</taxon>
        <taxon>Pseudomonadati</taxon>
        <taxon>Bacteroidota</taxon>
        <taxon>Cytophagia</taxon>
        <taxon>Cytophagales</taxon>
        <taxon>Hymenobacteraceae</taxon>
        <taxon>Hymenobacter</taxon>
    </lineage>
</organism>
<protein>
    <submittedName>
        <fullName evidence="1">Uncharacterized protein</fullName>
    </submittedName>
</protein>
<dbReference type="EMBL" id="FOXS01000010">
    <property type="protein sequence ID" value="SFQ82643.1"/>
    <property type="molecule type" value="Genomic_DNA"/>
</dbReference>
<dbReference type="Proteomes" id="UP000199029">
    <property type="component" value="Unassembled WGS sequence"/>
</dbReference>
<sequence length="97" mass="10769">MFPTSPSNLRRLTFVTIDHHPFTWPPVGHDPAYHASLHLVAVVRYTPELDAITGQDYTELTINSEKRLCGLVSCEPAQPGDKVGVISARPFLPFTPE</sequence>
<proteinExistence type="predicted"/>
<dbReference type="AlphaFoldDB" id="A0A1I6BP06"/>
<dbReference type="RefSeq" id="WP_092678883.1">
    <property type="nucleotide sequence ID" value="NZ_FOXS01000010.1"/>
</dbReference>
<reference evidence="2" key="1">
    <citation type="submission" date="2016-10" db="EMBL/GenBank/DDBJ databases">
        <authorList>
            <person name="Varghese N."/>
            <person name="Submissions S."/>
        </authorList>
    </citation>
    <scope>NUCLEOTIDE SEQUENCE [LARGE SCALE GENOMIC DNA]</scope>
    <source>
        <strain evidence="2">OR362-8,ATCC BAA-1266,JCM 13504</strain>
    </source>
</reference>
<dbReference type="STRING" id="1227077.SAMN04515668_4854"/>
<gene>
    <name evidence="1" type="ORF">SAMN04515668_4854</name>
</gene>
<evidence type="ECO:0000313" key="2">
    <source>
        <dbReference type="Proteomes" id="UP000199029"/>
    </source>
</evidence>
<keyword evidence="2" id="KW-1185">Reference proteome</keyword>